<keyword evidence="8" id="KW-1185">Reference proteome</keyword>
<evidence type="ECO:0000256" key="2">
    <source>
        <dbReference type="ARBA" id="ARBA00022803"/>
    </source>
</evidence>
<evidence type="ECO:0000256" key="3">
    <source>
        <dbReference type="ARBA" id="ARBA00023078"/>
    </source>
</evidence>
<proteinExistence type="predicted"/>
<feature type="transmembrane region" description="Helical" evidence="5">
    <location>
        <begin position="16"/>
        <end position="37"/>
    </location>
</feature>
<keyword evidence="5" id="KW-1133">Transmembrane helix</keyword>
<name>A0A850STA7_9BACT</name>
<dbReference type="PROSITE" id="PS50293">
    <property type="entry name" value="TPR_REGION"/>
    <property type="match status" value="2"/>
</dbReference>
<reference evidence="7 8" key="1">
    <citation type="submission" date="2020-06" db="EMBL/GenBank/DDBJ databases">
        <title>High-quality draft genome of sulfate reducer Desulfobacter latus type strain AcrS2 isolated from marine sediment.</title>
        <authorList>
            <person name="Hoppe M."/>
            <person name="Larsen C.K."/>
            <person name="Marshall I.P.G."/>
            <person name="Schramm A."/>
            <person name="Marietou A.G."/>
        </authorList>
    </citation>
    <scope>NUCLEOTIDE SEQUENCE [LARGE SCALE GENOMIC DNA]</scope>
    <source>
        <strain evidence="7 8">AcRS2</strain>
    </source>
</reference>
<gene>
    <name evidence="7" type="ORF">HXW94_05145</name>
</gene>
<evidence type="ECO:0000313" key="7">
    <source>
        <dbReference type="EMBL" id="NWH04379.1"/>
    </source>
</evidence>
<dbReference type="Proteomes" id="UP000553343">
    <property type="component" value="Unassembled WGS sequence"/>
</dbReference>
<sequence length="222" mass="24531">MNQTAKKENMVTRQTFYISILTSLTLGFLIGTAYTSFKLADSRQPGKRHMPPAMMGNMPKGTPAPGKGAGVAQKQDLAAMADPHIRKLQGILKEHPDNAQAWVELGNAFFDLDRFEDAINAYEKSLSIQPDNPHVLTDLGVMYRRNNESEKALDAFSRAVAVDPGFESAWFNKGVVYMHDLNDIAKAIDAWEQLLKVNPTAGINGGKRVSELIETLKKSQAR</sequence>
<evidence type="ECO:0000256" key="1">
    <source>
        <dbReference type="ARBA" id="ARBA00022737"/>
    </source>
</evidence>
<dbReference type="PANTHER" id="PTHR44943">
    <property type="entry name" value="CELLULOSE SYNTHASE OPERON PROTEIN C"/>
    <property type="match status" value="1"/>
</dbReference>
<feature type="domain" description="Cytochrome c-type biogenesis protein H TPR" evidence="6">
    <location>
        <begin position="92"/>
        <end position="198"/>
    </location>
</feature>
<evidence type="ECO:0000259" key="6">
    <source>
        <dbReference type="Pfam" id="PF23914"/>
    </source>
</evidence>
<dbReference type="RefSeq" id="WP_178365835.1">
    <property type="nucleotide sequence ID" value="NZ_JACADJ010000011.1"/>
</dbReference>
<comment type="caution">
    <text evidence="7">The sequence shown here is derived from an EMBL/GenBank/DDBJ whole genome shotgun (WGS) entry which is preliminary data.</text>
</comment>
<keyword evidence="1" id="KW-0677">Repeat</keyword>
<evidence type="ECO:0000256" key="5">
    <source>
        <dbReference type="SAM" id="Phobius"/>
    </source>
</evidence>
<dbReference type="PANTHER" id="PTHR44943:SF9">
    <property type="entry name" value="TPR-REPEAT-CONTAINING PROTEIN"/>
    <property type="match status" value="1"/>
</dbReference>
<keyword evidence="3" id="KW-0793">Thylakoid</keyword>
<dbReference type="InterPro" id="IPR056413">
    <property type="entry name" value="TPR_CcmH_CycH"/>
</dbReference>
<dbReference type="InterPro" id="IPR011990">
    <property type="entry name" value="TPR-like_helical_dom_sf"/>
</dbReference>
<dbReference type="InterPro" id="IPR019734">
    <property type="entry name" value="TPR_rpt"/>
</dbReference>
<feature type="repeat" description="TPR" evidence="4">
    <location>
        <begin position="133"/>
        <end position="166"/>
    </location>
</feature>
<organism evidence="7 8">
    <name type="scientific">Desulfobacter latus</name>
    <dbReference type="NCBI Taxonomy" id="2292"/>
    <lineage>
        <taxon>Bacteria</taxon>
        <taxon>Pseudomonadati</taxon>
        <taxon>Thermodesulfobacteriota</taxon>
        <taxon>Desulfobacteria</taxon>
        <taxon>Desulfobacterales</taxon>
        <taxon>Desulfobacteraceae</taxon>
        <taxon>Desulfobacter</taxon>
    </lineage>
</organism>
<dbReference type="Pfam" id="PF23914">
    <property type="entry name" value="TPR_CcmH_CycH"/>
    <property type="match status" value="1"/>
</dbReference>
<dbReference type="AlphaFoldDB" id="A0A850STA7"/>
<protein>
    <submittedName>
        <fullName evidence="7">Tetratricopeptide repeat protein</fullName>
    </submittedName>
</protein>
<dbReference type="SMART" id="SM00028">
    <property type="entry name" value="TPR"/>
    <property type="match status" value="3"/>
</dbReference>
<dbReference type="Gene3D" id="1.25.40.10">
    <property type="entry name" value="Tetratricopeptide repeat domain"/>
    <property type="match status" value="2"/>
</dbReference>
<feature type="repeat" description="TPR" evidence="4">
    <location>
        <begin position="99"/>
        <end position="132"/>
    </location>
</feature>
<keyword evidence="5" id="KW-0472">Membrane</keyword>
<dbReference type="EMBL" id="JACADJ010000011">
    <property type="protein sequence ID" value="NWH04379.1"/>
    <property type="molecule type" value="Genomic_DNA"/>
</dbReference>
<dbReference type="PROSITE" id="PS50005">
    <property type="entry name" value="TPR"/>
    <property type="match status" value="2"/>
</dbReference>
<keyword evidence="2 4" id="KW-0802">TPR repeat</keyword>
<dbReference type="SUPFAM" id="SSF48452">
    <property type="entry name" value="TPR-like"/>
    <property type="match status" value="1"/>
</dbReference>
<accession>A0A850STA7</accession>
<keyword evidence="5" id="KW-0812">Transmembrane</keyword>
<evidence type="ECO:0000256" key="4">
    <source>
        <dbReference type="PROSITE-ProRule" id="PRU00339"/>
    </source>
</evidence>
<evidence type="ECO:0000313" key="8">
    <source>
        <dbReference type="Proteomes" id="UP000553343"/>
    </source>
</evidence>
<dbReference type="InterPro" id="IPR051685">
    <property type="entry name" value="Ycf3/AcsC/BcsC/TPR_MFPF"/>
</dbReference>